<accession>A0A1U9KIX2</accession>
<feature type="region of interest" description="Disordered" evidence="1">
    <location>
        <begin position="1"/>
        <end position="72"/>
    </location>
</feature>
<dbReference type="AlphaFoldDB" id="A0A1U9KIX2"/>
<dbReference type="EMBL" id="CP014692">
    <property type="protein sequence ID" value="AQS85764.1"/>
    <property type="molecule type" value="Genomic_DNA"/>
</dbReference>
<proteinExistence type="predicted"/>
<dbReference type="Proteomes" id="UP000188937">
    <property type="component" value="Chromosome"/>
</dbReference>
<evidence type="ECO:0000313" key="2">
    <source>
        <dbReference type="EMBL" id="AQS85764.1"/>
    </source>
</evidence>
<sequence>MRLSSQVSGCALRGLSGGGQRQTRDGPEPRAGARPQHSEGWQGAGYFASRCKAPPQGATENSRLTPLKARPG</sequence>
<reference evidence="2 3" key="1">
    <citation type="submission" date="2016-03" db="EMBL/GenBank/DDBJ databases">
        <title>Acetic acid bacteria sequencing.</title>
        <authorList>
            <person name="Brandt J."/>
            <person name="Jakob F."/>
            <person name="Vogel R.F."/>
        </authorList>
    </citation>
    <scope>NUCLEOTIDE SEQUENCE [LARGE SCALE GENOMIC DNA]</scope>
    <source>
        <strain evidence="2 3">TMW2.1153</strain>
    </source>
</reference>
<name>A0A1U9KIX2_ACEAC</name>
<dbReference type="KEGG" id="aace:A0U92_14390"/>
<protein>
    <submittedName>
        <fullName evidence="2">Uncharacterized protein</fullName>
    </submittedName>
</protein>
<evidence type="ECO:0000313" key="3">
    <source>
        <dbReference type="Proteomes" id="UP000188937"/>
    </source>
</evidence>
<evidence type="ECO:0000256" key="1">
    <source>
        <dbReference type="SAM" id="MobiDB-lite"/>
    </source>
</evidence>
<keyword evidence="3" id="KW-1185">Reference proteome</keyword>
<organism evidence="2 3">
    <name type="scientific">Acetobacter aceti</name>
    <dbReference type="NCBI Taxonomy" id="435"/>
    <lineage>
        <taxon>Bacteria</taxon>
        <taxon>Pseudomonadati</taxon>
        <taxon>Pseudomonadota</taxon>
        <taxon>Alphaproteobacteria</taxon>
        <taxon>Acetobacterales</taxon>
        <taxon>Acetobacteraceae</taxon>
        <taxon>Acetobacter</taxon>
        <taxon>Acetobacter subgen. Acetobacter</taxon>
    </lineage>
</organism>
<gene>
    <name evidence="2" type="ORF">A0U92_14390</name>
</gene>